<keyword evidence="3 5" id="KW-1133">Transmembrane helix</keyword>
<evidence type="ECO:0000256" key="2">
    <source>
        <dbReference type="ARBA" id="ARBA00022692"/>
    </source>
</evidence>
<feature type="transmembrane region" description="Helical" evidence="5">
    <location>
        <begin position="237"/>
        <end position="258"/>
    </location>
</feature>
<dbReference type="EMBL" id="CP002069">
    <property type="protein sequence ID" value="ADI75078.1"/>
    <property type="molecule type" value="Genomic_DNA"/>
</dbReference>
<feature type="transmembrane region" description="Helical" evidence="5">
    <location>
        <begin position="173"/>
        <end position="198"/>
    </location>
</feature>
<dbReference type="GO" id="GO:0005886">
    <property type="term" value="C:plasma membrane"/>
    <property type="evidence" value="ECO:0007669"/>
    <property type="project" value="UniProtKB-SubCell"/>
</dbReference>
<keyword evidence="7" id="KW-1185">Reference proteome</keyword>
<evidence type="ECO:0000256" key="3">
    <source>
        <dbReference type="ARBA" id="ARBA00022989"/>
    </source>
</evidence>
<dbReference type="Proteomes" id="UP000000391">
    <property type="component" value="Chromosome"/>
</dbReference>
<dbReference type="STRING" id="644295.Metev_2258"/>
<feature type="transmembrane region" description="Helical" evidence="5">
    <location>
        <begin position="110"/>
        <end position="134"/>
    </location>
</feature>
<dbReference type="GO" id="GO:0016765">
    <property type="term" value="F:transferase activity, transferring alkyl or aryl (other than methyl) groups"/>
    <property type="evidence" value="ECO:0007669"/>
    <property type="project" value="InterPro"/>
</dbReference>
<sequence length="317" mass="35421">MNGFKKIYWGSFERNIKRKFISSNWFEKNYLFDNKRLLATLHLLNSSTLVSFSGALRIYLALLLLNAHISLLTCFAGGLIIYTVYTLDRTLDSDEDAVNRSELGGSYKKVAFLVSLAAFIVGTSILIMKGLYLIPFLPFITGYLYSKGLKVGGYSLKLKGGLGVKNLVVGLTWGVFITGIAGISINSLIPLFFIFIYFSSKLFINSTMFDFKDAKGDAMAGIKTLPLALGEKKAKNLLLVLQLMSHMGLFVAVMFGYIAFEPVILIYSFIIGILYIREFSTPAENEPKRKRFKRLFMIDGESTTIVSLQAFIGILFP</sequence>
<accession>D7EBV6</accession>
<evidence type="ECO:0000313" key="6">
    <source>
        <dbReference type="EMBL" id="ADI75078.1"/>
    </source>
</evidence>
<dbReference type="Pfam" id="PF01040">
    <property type="entry name" value="UbiA"/>
    <property type="match status" value="1"/>
</dbReference>
<dbReference type="RefSeq" id="WP_013195643.1">
    <property type="nucleotide sequence ID" value="NC_014253.1"/>
</dbReference>
<dbReference type="Gene3D" id="1.20.120.1780">
    <property type="entry name" value="UbiA prenyltransferase"/>
    <property type="match status" value="1"/>
</dbReference>
<organism evidence="6 7">
    <name type="scientific">Methanohalobium evestigatum (strain ATCC BAA-1072 / DSM 3721 / NBRC 107634 / OCM 161 / Z-7303)</name>
    <dbReference type="NCBI Taxonomy" id="644295"/>
    <lineage>
        <taxon>Archaea</taxon>
        <taxon>Methanobacteriati</taxon>
        <taxon>Methanobacteriota</taxon>
        <taxon>Stenosarchaea group</taxon>
        <taxon>Methanomicrobia</taxon>
        <taxon>Methanosarcinales</taxon>
        <taxon>Methanosarcinaceae</taxon>
        <taxon>Methanohalobium</taxon>
    </lineage>
</organism>
<evidence type="ECO:0000313" key="7">
    <source>
        <dbReference type="Proteomes" id="UP000000391"/>
    </source>
</evidence>
<dbReference type="InterPro" id="IPR000537">
    <property type="entry name" value="UbiA_prenyltransferase"/>
</dbReference>
<keyword evidence="6" id="KW-0808">Transferase</keyword>
<dbReference type="CDD" id="cd13967">
    <property type="entry name" value="PT_UbiA_5"/>
    <property type="match status" value="1"/>
</dbReference>
<evidence type="ECO:0000256" key="5">
    <source>
        <dbReference type="SAM" id="Phobius"/>
    </source>
</evidence>
<protein>
    <submittedName>
        <fullName evidence="6">UbiA prenyltransferase</fullName>
    </submittedName>
</protein>
<dbReference type="KEGG" id="mev:Metev_2258"/>
<gene>
    <name evidence="6" type="ordered locus">Metev_2258</name>
</gene>
<dbReference type="HOGENOM" id="CLU_077871_1_0_2"/>
<feature type="transmembrane region" description="Helical" evidence="5">
    <location>
        <begin position="295"/>
        <end position="316"/>
    </location>
</feature>
<keyword evidence="2 5" id="KW-0812">Transmembrane</keyword>
<dbReference type="GeneID" id="9347922"/>
<name>D7EBV6_METEZ</name>
<feature type="transmembrane region" description="Helical" evidence="5">
    <location>
        <begin position="264"/>
        <end position="283"/>
    </location>
</feature>
<keyword evidence="4 5" id="KW-0472">Membrane</keyword>
<reference evidence="6 7" key="1">
    <citation type="submission" date="2010-06" db="EMBL/GenBank/DDBJ databases">
        <title>Complete sequence chromosome of Methanohalobium evestigatum Z-7303.</title>
        <authorList>
            <consortium name="US DOE Joint Genome Institute"/>
            <person name="Lucas S."/>
            <person name="Copeland A."/>
            <person name="Lapidus A."/>
            <person name="Cheng J.-F."/>
            <person name="Bruce D."/>
            <person name="Goodwin L."/>
            <person name="Pitluck S."/>
            <person name="Saunders E."/>
            <person name="Detter J.C."/>
            <person name="Han C."/>
            <person name="Tapia R."/>
            <person name="Land M."/>
            <person name="Hauser L."/>
            <person name="Kyrpides N."/>
            <person name="Mikhailova N."/>
            <person name="Sieprawska-Lupa M."/>
            <person name="Whitman W.B."/>
            <person name="Anderson I."/>
            <person name="Woyke T."/>
        </authorList>
    </citation>
    <scope>NUCLEOTIDE SEQUENCE [LARGE SCALE GENOMIC DNA]</scope>
    <source>
        <strain evidence="7">ATCC BAA-1072 / DSM 3721 / NBRC 107634 / OCM 161 / Z-7303</strain>
    </source>
</reference>
<dbReference type="NCBIfam" id="NF010117">
    <property type="entry name" value="PRK13591.1"/>
    <property type="match status" value="1"/>
</dbReference>
<evidence type="ECO:0000256" key="4">
    <source>
        <dbReference type="ARBA" id="ARBA00023136"/>
    </source>
</evidence>
<evidence type="ECO:0000256" key="1">
    <source>
        <dbReference type="ARBA" id="ARBA00004651"/>
    </source>
</evidence>
<dbReference type="AlphaFoldDB" id="D7EBV6"/>
<dbReference type="OrthoDB" id="293340at2157"/>
<comment type="subcellular location">
    <subcellularLocation>
        <location evidence="1">Cell membrane</location>
        <topology evidence="1">Multi-pass membrane protein</topology>
    </subcellularLocation>
</comment>
<proteinExistence type="predicted"/>
<feature type="transmembrane region" description="Helical" evidence="5">
    <location>
        <begin position="65"/>
        <end position="85"/>
    </location>
</feature>